<evidence type="ECO:0000259" key="1">
    <source>
        <dbReference type="Pfam" id="PF13568"/>
    </source>
</evidence>
<dbReference type="InterPro" id="IPR025665">
    <property type="entry name" value="Beta-barrel_OMP_2"/>
</dbReference>
<organism evidence="2 3">
    <name type="scientific">Paenimyroides baculatum</name>
    <dbReference type="NCBI Taxonomy" id="2608000"/>
    <lineage>
        <taxon>Bacteria</taxon>
        <taxon>Pseudomonadati</taxon>
        <taxon>Bacteroidota</taxon>
        <taxon>Flavobacteriia</taxon>
        <taxon>Flavobacteriales</taxon>
        <taxon>Flavobacteriaceae</taxon>
        <taxon>Paenimyroides</taxon>
    </lineage>
</organism>
<dbReference type="InterPro" id="IPR011250">
    <property type="entry name" value="OMP/PagP_B-barrel"/>
</dbReference>
<dbReference type="EMBL" id="VWSG01000001">
    <property type="protein sequence ID" value="KAA5538091.1"/>
    <property type="molecule type" value="Genomic_DNA"/>
</dbReference>
<keyword evidence="3" id="KW-1185">Reference proteome</keyword>
<name>A0A5M6CS75_9FLAO</name>
<dbReference type="Proteomes" id="UP000325141">
    <property type="component" value="Unassembled WGS sequence"/>
</dbReference>
<evidence type="ECO:0000313" key="2">
    <source>
        <dbReference type="EMBL" id="KAA5538091.1"/>
    </source>
</evidence>
<feature type="domain" description="Outer membrane protein beta-barrel" evidence="1">
    <location>
        <begin position="19"/>
        <end position="164"/>
    </location>
</feature>
<evidence type="ECO:0000313" key="3">
    <source>
        <dbReference type="Proteomes" id="UP000325141"/>
    </source>
</evidence>
<dbReference type="SUPFAM" id="SSF56925">
    <property type="entry name" value="OMPA-like"/>
    <property type="match status" value="1"/>
</dbReference>
<reference evidence="2 3" key="1">
    <citation type="submission" date="2019-09" db="EMBL/GenBank/DDBJ databases">
        <title>Genome sequence and assembly of Flavobacterium sp.</title>
        <authorList>
            <person name="Chhetri G."/>
        </authorList>
    </citation>
    <scope>NUCLEOTIDE SEQUENCE [LARGE SCALE GENOMIC DNA]</scope>
    <source>
        <strain evidence="2 3">SNL9</strain>
    </source>
</reference>
<gene>
    <name evidence="2" type="ORF">F0460_00365</name>
</gene>
<dbReference type="Pfam" id="PF13568">
    <property type="entry name" value="OMP_b-brl_2"/>
    <property type="match status" value="1"/>
</dbReference>
<accession>A0A5M6CS75</accession>
<comment type="caution">
    <text evidence="2">The sequence shown here is derived from an EMBL/GenBank/DDBJ whole genome shotgun (WGS) entry which is preliminary data.</text>
</comment>
<dbReference type="AlphaFoldDB" id="A0A5M6CS75"/>
<proteinExistence type="predicted"/>
<dbReference type="RefSeq" id="WP_150009335.1">
    <property type="nucleotide sequence ID" value="NZ_VWSG01000001.1"/>
</dbReference>
<protein>
    <submittedName>
        <fullName evidence="2">PorT family protein</fullName>
    </submittedName>
</protein>
<sequence>MRKIIFLGLMVFGFTTVHAQKEFKAGLRGGLNISTIEDIEASPKTGFYVGAFGNIKFTKFYSLQPELNFSMQGANDVLLSDRYFPETNGGKADVPLNYLGLTVMNKFNLKSFFLQVGPSLDLLLTESRYNNNRADLSLNLGLGYDITENLSVEGRYKVGVADVIEDDVYWLFYFGDINYNSVFQVGLTYKFNK</sequence>